<reference evidence="2" key="1">
    <citation type="submission" date="2020-12" db="EMBL/GenBank/DDBJ databases">
        <title>Bacterial taxonomy.</title>
        <authorList>
            <person name="Pan X."/>
        </authorList>
    </citation>
    <scope>NUCLEOTIDE SEQUENCE</scope>
    <source>
        <strain evidence="2">B2012</strain>
    </source>
</reference>
<feature type="chain" id="PRO_5037232673" description="Secreted protein" evidence="1">
    <location>
        <begin position="23"/>
        <end position="105"/>
    </location>
</feature>
<accession>A0A934IRL3</accession>
<evidence type="ECO:0008006" key="4">
    <source>
        <dbReference type="Google" id="ProtNLM"/>
    </source>
</evidence>
<dbReference type="AlphaFoldDB" id="A0A934IRL3"/>
<dbReference type="Proteomes" id="UP000609531">
    <property type="component" value="Unassembled WGS sequence"/>
</dbReference>
<keyword evidence="3" id="KW-1185">Reference proteome</keyword>
<organism evidence="2 3">
    <name type="scientific">Acuticoccus mangrovi</name>
    <dbReference type="NCBI Taxonomy" id="2796142"/>
    <lineage>
        <taxon>Bacteria</taxon>
        <taxon>Pseudomonadati</taxon>
        <taxon>Pseudomonadota</taxon>
        <taxon>Alphaproteobacteria</taxon>
        <taxon>Hyphomicrobiales</taxon>
        <taxon>Amorphaceae</taxon>
        <taxon>Acuticoccus</taxon>
    </lineage>
</organism>
<sequence length="105" mass="11012">MFILAVSAALPAAAGLNPSAVAPVATAGPGPLIAVHGCHANPFFDGRGWLHRHEGPDCRTVPVRPLLGIHICSKVARACEKACGTARHPGRCLRLCYVRNAPRVC</sequence>
<feature type="signal peptide" evidence="1">
    <location>
        <begin position="1"/>
        <end position="22"/>
    </location>
</feature>
<evidence type="ECO:0000313" key="2">
    <source>
        <dbReference type="EMBL" id="MBJ3777456.1"/>
    </source>
</evidence>
<dbReference type="RefSeq" id="WP_211110368.1">
    <property type="nucleotide sequence ID" value="NZ_JAEKJA010000015.1"/>
</dbReference>
<dbReference type="EMBL" id="JAEKJA010000015">
    <property type="protein sequence ID" value="MBJ3777456.1"/>
    <property type="molecule type" value="Genomic_DNA"/>
</dbReference>
<evidence type="ECO:0000313" key="3">
    <source>
        <dbReference type="Proteomes" id="UP000609531"/>
    </source>
</evidence>
<proteinExistence type="predicted"/>
<gene>
    <name evidence="2" type="ORF">JCR33_17240</name>
</gene>
<name>A0A934IRL3_9HYPH</name>
<keyword evidence="1" id="KW-0732">Signal</keyword>
<evidence type="ECO:0000256" key="1">
    <source>
        <dbReference type="SAM" id="SignalP"/>
    </source>
</evidence>
<comment type="caution">
    <text evidence="2">The sequence shown here is derived from an EMBL/GenBank/DDBJ whole genome shotgun (WGS) entry which is preliminary data.</text>
</comment>
<protein>
    <recommendedName>
        <fullName evidence="4">Secreted protein</fullName>
    </recommendedName>
</protein>